<dbReference type="Gene3D" id="3.40.630.30">
    <property type="match status" value="1"/>
</dbReference>
<dbReference type="PROSITE" id="PS51186">
    <property type="entry name" value="GNAT"/>
    <property type="match status" value="1"/>
</dbReference>
<protein>
    <recommendedName>
        <fullName evidence="3">N-acetyltransferase domain-containing protein</fullName>
    </recommendedName>
</protein>
<evidence type="ECO:0000256" key="2">
    <source>
        <dbReference type="ARBA" id="ARBA00023315"/>
    </source>
</evidence>
<name>A0A919V4U3_9ACTN</name>
<feature type="domain" description="N-acetyltransferase" evidence="3">
    <location>
        <begin position="89"/>
        <end position="240"/>
    </location>
</feature>
<dbReference type="PANTHER" id="PTHR43877">
    <property type="entry name" value="AMINOALKYLPHOSPHONATE N-ACETYLTRANSFERASE-RELATED-RELATED"/>
    <property type="match status" value="1"/>
</dbReference>
<organism evidence="4 5">
    <name type="scientific">Sphaerisporangium rufum</name>
    <dbReference type="NCBI Taxonomy" id="1381558"/>
    <lineage>
        <taxon>Bacteria</taxon>
        <taxon>Bacillati</taxon>
        <taxon>Actinomycetota</taxon>
        <taxon>Actinomycetes</taxon>
        <taxon>Streptosporangiales</taxon>
        <taxon>Streptosporangiaceae</taxon>
        <taxon>Sphaerisporangium</taxon>
    </lineage>
</organism>
<proteinExistence type="predicted"/>
<dbReference type="SUPFAM" id="SSF55729">
    <property type="entry name" value="Acyl-CoA N-acyltransferases (Nat)"/>
    <property type="match status" value="1"/>
</dbReference>
<keyword evidence="1" id="KW-0808">Transferase</keyword>
<dbReference type="CDD" id="cd04301">
    <property type="entry name" value="NAT_SF"/>
    <property type="match status" value="1"/>
</dbReference>
<dbReference type="Pfam" id="PF00583">
    <property type="entry name" value="Acetyltransf_1"/>
    <property type="match status" value="1"/>
</dbReference>
<dbReference type="InterPro" id="IPR000182">
    <property type="entry name" value="GNAT_dom"/>
</dbReference>
<evidence type="ECO:0000313" key="4">
    <source>
        <dbReference type="EMBL" id="GII81568.1"/>
    </source>
</evidence>
<dbReference type="InterPro" id="IPR016181">
    <property type="entry name" value="Acyl_CoA_acyltransferase"/>
</dbReference>
<keyword evidence="2" id="KW-0012">Acyltransferase</keyword>
<evidence type="ECO:0000313" key="5">
    <source>
        <dbReference type="Proteomes" id="UP000655287"/>
    </source>
</evidence>
<reference evidence="4" key="1">
    <citation type="submission" date="2021-01" db="EMBL/GenBank/DDBJ databases">
        <title>Whole genome shotgun sequence of Sphaerisporangium rufum NBRC 109079.</title>
        <authorList>
            <person name="Komaki H."/>
            <person name="Tamura T."/>
        </authorList>
    </citation>
    <scope>NUCLEOTIDE SEQUENCE</scope>
    <source>
        <strain evidence="4">NBRC 109079</strain>
    </source>
</reference>
<evidence type="ECO:0000256" key="1">
    <source>
        <dbReference type="ARBA" id="ARBA00022679"/>
    </source>
</evidence>
<dbReference type="Proteomes" id="UP000655287">
    <property type="component" value="Unassembled WGS sequence"/>
</dbReference>
<dbReference type="AlphaFoldDB" id="A0A919V4U3"/>
<dbReference type="GO" id="GO:0016747">
    <property type="term" value="F:acyltransferase activity, transferring groups other than amino-acyl groups"/>
    <property type="evidence" value="ECO:0007669"/>
    <property type="project" value="InterPro"/>
</dbReference>
<accession>A0A919V4U3</accession>
<dbReference type="RefSeq" id="WP_203994011.1">
    <property type="nucleotide sequence ID" value="NZ_BOOU01000101.1"/>
</dbReference>
<dbReference type="EMBL" id="BOOU01000101">
    <property type="protein sequence ID" value="GII81568.1"/>
    <property type="molecule type" value="Genomic_DNA"/>
</dbReference>
<dbReference type="PANTHER" id="PTHR43877:SF2">
    <property type="entry name" value="AMINOALKYLPHOSPHONATE N-ACETYLTRANSFERASE-RELATED"/>
    <property type="match status" value="1"/>
</dbReference>
<keyword evidence="5" id="KW-1185">Reference proteome</keyword>
<gene>
    <name evidence="4" type="ORF">Sru01_65500</name>
</gene>
<comment type="caution">
    <text evidence="4">The sequence shown here is derived from an EMBL/GenBank/DDBJ whole genome shotgun (WGS) entry which is preliminary data.</text>
</comment>
<evidence type="ECO:0000259" key="3">
    <source>
        <dbReference type="PROSITE" id="PS51186"/>
    </source>
</evidence>
<sequence>MIWLDGPGGPGDAPPGWATVPMPAAAIGQTAAGVAVPVPEEAPWFGPTQALRGLAIMSPGGTSAHTDEWMHDAEGHRPPLSPDNDLMNIEIRRPQPGTEAEFVRGLEWLFDPPGSRPPDWDRDRAVERTAQVLASENVALFEARSPQDQLVGVASVYLDILSVRFGRRASIEDLAVHPEWRSRGVGASLLTAARTWAQEHGADYVFLESGIARTEAHRFYLRQGANHAAAAFRWTVGHNR</sequence>
<dbReference type="InterPro" id="IPR050832">
    <property type="entry name" value="Bact_Acetyltransf"/>
</dbReference>